<name>A0ABT8YF42_9SPHN</name>
<dbReference type="EMBL" id="JAUOTP010000011">
    <property type="protein sequence ID" value="MDO6416577.1"/>
    <property type="molecule type" value="Genomic_DNA"/>
</dbReference>
<dbReference type="PANTHER" id="PTHR33361">
    <property type="entry name" value="GLR0591 PROTEIN"/>
    <property type="match status" value="1"/>
</dbReference>
<dbReference type="Pfam" id="PF05960">
    <property type="entry name" value="DUF885"/>
    <property type="match status" value="1"/>
</dbReference>
<keyword evidence="1" id="KW-0732">Signal</keyword>
<dbReference type="PANTHER" id="PTHR33361:SF2">
    <property type="entry name" value="DUF885 DOMAIN-CONTAINING PROTEIN"/>
    <property type="match status" value="1"/>
</dbReference>
<protein>
    <submittedName>
        <fullName evidence="2">DUF885 family protein</fullName>
    </submittedName>
</protein>
<evidence type="ECO:0000313" key="3">
    <source>
        <dbReference type="Proteomes" id="UP001169764"/>
    </source>
</evidence>
<dbReference type="RefSeq" id="WP_303546255.1">
    <property type="nucleotide sequence ID" value="NZ_JAUOTP010000011.1"/>
</dbReference>
<feature type="chain" id="PRO_5047061374" evidence="1">
    <location>
        <begin position="19"/>
        <end position="579"/>
    </location>
</feature>
<sequence length="579" mass="64167">MRLILPFLALFLAAPAFAASPADTAFEKLAQADYDWSQADRGLIDGEDDDRVAPQLADVKPVAQAKRLAVLEGYARTLASIDTRTLSPARQTDAAIYRYQLDTRIDRLRFRTWEMPFNSDSSFWGNLGYTSARDFKTEADYRNWIAQLRQLPAWFADQTANMRAGLARGFTPPRMTLAGREASLDAIADASDPTATSLYKPFKTMPAGMAPATAAELRAQAAQAIRAAIPAYAALRTFLKTDYIPKSRTTISAAALPDGDAFYRAQIAEFATVAMTPAEIHAIGLAEIAAIRGRMNGVMAETGFKGDFPAFLTYLRSDPRFYAKTPEELLKQAAWIAKQMDGKAATWFGHLPRRRFAIVPVPADIAPFYTAGRGGDGVYLLNTYDLPSRPLYQLTALTLHESAPGHAFQIPLARENQDRLPFRRNLYISAYGEGWALYCETLGEEMGLYETPYDRFGMLSYQAWRAARLVIDTGLHSMGWSREQAQAYLRDNTALSPHEIETEVDRYISWPGQALSYYLGEMAIRRGRAKAETALRAKFNIRAFHDMVLALGSVPLPALDQAVDGFIASGGIGPYPKEE</sequence>
<evidence type="ECO:0000313" key="2">
    <source>
        <dbReference type="EMBL" id="MDO6416577.1"/>
    </source>
</evidence>
<keyword evidence="3" id="KW-1185">Reference proteome</keyword>
<feature type="signal peptide" evidence="1">
    <location>
        <begin position="1"/>
        <end position="18"/>
    </location>
</feature>
<accession>A0ABT8YF42</accession>
<reference evidence="2" key="1">
    <citation type="submission" date="2023-07" db="EMBL/GenBank/DDBJ databases">
        <authorList>
            <person name="Kim M."/>
        </authorList>
    </citation>
    <scope>NUCLEOTIDE SEQUENCE</scope>
    <source>
        <strain evidence="2">BIUV-7</strain>
    </source>
</reference>
<comment type="caution">
    <text evidence="2">The sequence shown here is derived from an EMBL/GenBank/DDBJ whole genome shotgun (WGS) entry which is preliminary data.</text>
</comment>
<organism evidence="2 3">
    <name type="scientific">Sphingomonas natans</name>
    <dbReference type="NCBI Taxonomy" id="3063330"/>
    <lineage>
        <taxon>Bacteria</taxon>
        <taxon>Pseudomonadati</taxon>
        <taxon>Pseudomonadota</taxon>
        <taxon>Alphaproteobacteria</taxon>
        <taxon>Sphingomonadales</taxon>
        <taxon>Sphingomonadaceae</taxon>
        <taxon>Sphingomonas</taxon>
    </lineage>
</organism>
<proteinExistence type="predicted"/>
<evidence type="ECO:0000256" key="1">
    <source>
        <dbReference type="SAM" id="SignalP"/>
    </source>
</evidence>
<dbReference type="Proteomes" id="UP001169764">
    <property type="component" value="Unassembled WGS sequence"/>
</dbReference>
<gene>
    <name evidence="2" type="ORF">Q4F19_19495</name>
</gene>
<dbReference type="InterPro" id="IPR010281">
    <property type="entry name" value="DUF885"/>
</dbReference>